<evidence type="ECO:0000259" key="1">
    <source>
        <dbReference type="Pfam" id="PF13966"/>
    </source>
</evidence>
<evidence type="ECO:0000313" key="2">
    <source>
        <dbReference type="EMBL" id="KAK9011644.1"/>
    </source>
</evidence>
<gene>
    <name evidence="2" type="ORF">V6N11_044490</name>
</gene>
<comment type="caution">
    <text evidence="2">The sequence shown here is derived from an EMBL/GenBank/DDBJ whole genome shotgun (WGS) entry which is preliminary data.</text>
</comment>
<evidence type="ECO:0000313" key="3">
    <source>
        <dbReference type="Proteomes" id="UP001396334"/>
    </source>
</evidence>
<keyword evidence="3" id="KW-1185">Reference proteome</keyword>
<dbReference type="Pfam" id="PF13966">
    <property type="entry name" value="zf-RVT"/>
    <property type="match status" value="1"/>
</dbReference>
<reference evidence="2 3" key="1">
    <citation type="journal article" date="2024" name="G3 (Bethesda)">
        <title>Genome assembly of Hibiscus sabdariffa L. provides insights into metabolisms of medicinal natural products.</title>
        <authorList>
            <person name="Kim T."/>
        </authorList>
    </citation>
    <scope>NUCLEOTIDE SEQUENCE [LARGE SCALE GENOMIC DNA]</scope>
    <source>
        <strain evidence="2">TK-2024</strain>
        <tissue evidence="2">Old leaves</tissue>
    </source>
</reference>
<accession>A0ABR2RFN9</accession>
<dbReference type="EMBL" id="JBBPBN010000023">
    <property type="protein sequence ID" value="KAK9011644.1"/>
    <property type="molecule type" value="Genomic_DNA"/>
</dbReference>
<protein>
    <recommendedName>
        <fullName evidence="1">Reverse transcriptase zinc-binding domain-containing protein</fullName>
    </recommendedName>
</protein>
<organism evidence="2 3">
    <name type="scientific">Hibiscus sabdariffa</name>
    <name type="common">roselle</name>
    <dbReference type="NCBI Taxonomy" id="183260"/>
    <lineage>
        <taxon>Eukaryota</taxon>
        <taxon>Viridiplantae</taxon>
        <taxon>Streptophyta</taxon>
        <taxon>Embryophyta</taxon>
        <taxon>Tracheophyta</taxon>
        <taxon>Spermatophyta</taxon>
        <taxon>Magnoliopsida</taxon>
        <taxon>eudicotyledons</taxon>
        <taxon>Gunneridae</taxon>
        <taxon>Pentapetalae</taxon>
        <taxon>rosids</taxon>
        <taxon>malvids</taxon>
        <taxon>Malvales</taxon>
        <taxon>Malvaceae</taxon>
        <taxon>Malvoideae</taxon>
        <taxon>Hibiscus</taxon>
    </lineage>
</organism>
<dbReference type="InterPro" id="IPR026960">
    <property type="entry name" value="RVT-Znf"/>
</dbReference>
<dbReference type="Proteomes" id="UP001396334">
    <property type="component" value="Unassembled WGS sequence"/>
</dbReference>
<name>A0ABR2RFN9_9ROSI</name>
<proteinExistence type="predicted"/>
<feature type="domain" description="Reverse transcriptase zinc-binding" evidence="1">
    <location>
        <begin position="71"/>
        <end position="153"/>
    </location>
</feature>
<sequence>MEYRHVLPGAMGVSDNVLVGDMVMPDGEWDWVRLESLLPMTILLCITGMKCRFPHFPHDELGWNGTVSEKFTVKSAYYIQHGVEEGPNEDIWRKIMSYKGTQCMQIFLWMVCCDIIMTNYERVRRHFSNDARCTLCGADTEDVDHVLRRCPQAYLTCKELIQVEKMDELLRLDIKVGIKCNLTNPKMFAKEPID</sequence>